<dbReference type="AlphaFoldDB" id="J0XEL9"/>
<keyword evidence="6" id="KW-1185">Reference proteome</keyword>
<dbReference type="RefSeq" id="WP_005868970.1">
    <property type="nucleotide sequence ID" value="NZ_AKFS01000100.1"/>
</dbReference>
<keyword evidence="3" id="KW-0804">Transcription</keyword>
<dbReference type="SUPFAM" id="SSF64288">
    <property type="entry name" value="Chorismate lyase-like"/>
    <property type="match status" value="1"/>
</dbReference>
<evidence type="ECO:0000259" key="4">
    <source>
        <dbReference type="PROSITE" id="PS50949"/>
    </source>
</evidence>
<keyword evidence="2" id="KW-0238">DNA-binding</keyword>
<dbReference type="Proteomes" id="UP000004578">
    <property type="component" value="Unassembled WGS sequence"/>
</dbReference>
<dbReference type="GO" id="GO:0003677">
    <property type="term" value="F:DNA binding"/>
    <property type="evidence" value="ECO:0007669"/>
    <property type="project" value="UniProtKB-KW"/>
</dbReference>
<name>J0XEL9_9ACTO</name>
<dbReference type="Pfam" id="PF00392">
    <property type="entry name" value="GntR"/>
    <property type="match status" value="1"/>
</dbReference>
<dbReference type="PRINTS" id="PR00035">
    <property type="entry name" value="HTHGNTR"/>
</dbReference>
<dbReference type="SMART" id="SM00345">
    <property type="entry name" value="HTH_GNTR"/>
    <property type="match status" value="1"/>
</dbReference>
<dbReference type="GO" id="GO:0003700">
    <property type="term" value="F:DNA-binding transcription factor activity"/>
    <property type="evidence" value="ECO:0007669"/>
    <property type="project" value="InterPro"/>
</dbReference>
<dbReference type="Gene3D" id="3.40.1410.10">
    <property type="entry name" value="Chorismate lyase-like"/>
    <property type="match status" value="1"/>
</dbReference>
<protein>
    <submittedName>
        <fullName evidence="5">UbiC transcription regulator-associated domain protein</fullName>
    </submittedName>
</protein>
<sequence>MSTASSSSKEGATPYVPQIKLDRSSPVPLYFQISEPIATLINDGTLPAGTRLEDELSMAARLQVSRPTARQALQRLVDRGLLTRRRGVGTLVSPPHVHRPMELTSLLSDLTDAGHHVSTSITRYEMRAATQEEAKALGVDEGEVVAHIERIRYADDEPIAILTNLLPADITPTMQELENDSLYELMRRRDVVLTSAHQVIGARTASSKEARLLNESRGAAVLTARRTTYDPSGRVVEHGNHIYRASRYSFETTLFSN</sequence>
<dbReference type="SMART" id="SM00866">
    <property type="entry name" value="UTRA"/>
    <property type="match status" value="1"/>
</dbReference>
<dbReference type="OrthoDB" id="3194402at2"/>
<proteinExistence type="predicted"/>
<dbReference type="Pfam" id="PF07702">
    <property type="entry name" value="UTRA"/>
    <property type="match status" value="1"/>
</dbReference>
<organism evidence="5 6">
    <name type="scientific">Schaalia georgiae F0490</name>
    <dbReference type="NCBI Taxonomy" id="1125717"/>
    <lineage>
        <taxon>Bacteria</taxon>
        <taxon>Bacillati</taxon>
        <taxon>Actinomycetota</taxon>
        <taxon>Actinomycetes</taxon>
        <taxon>Actinomycetales</taxon>
        <taxon>Actinomycetaceae</taxon>
        <taxon>Schaalia</taxon>
    </lineage>
</organism>
<dbReference type="PANTHER" id="PTHR44846">
    <property type="entry name" value="MANNOSYL-D-GLYCERATE TRANSPORT/METABOLISM SYSTEM REPRESSOR MNGR-RELATED"/>
    <property type="match status" value="1"/>
</dbReference>
<evidence type="ECO:0000313" key="5">
    <source>
        <dbReference type="EMBL" id="EJF47156.1"/>
    </source>
</evidence>
<dbReference type="PANTHER" id="PTHR44846:SF17">
    <property type="entry name" value="GNTR-FAMILY TRANSCRIPTIONAL REGULATOR"/>
    <property type="match status" value="1"/>
</dbReference>
<evidence type="ECO:0000313" key="6">
    <source>
        <dbReference type="Proteomes" id="UP000004578"/>
    </source>
</evidence>
<dbReference type="InterPro" id="IPR036388">
    <property type="entry name" value="WH-like_DNA-bd_sf"/>
</dbReference>
<reference evidence="5 6" key="1">
    <citation type="submission" date="2012-05" db="EMBL/GenBank/DDBJ databases">
        <authorList>
            <person name="Harkins D.M."/>
            <person name="Madupu R."/>
            <person name="Durkin A.S."/>
            <person name="Torralba M."/>
            <person name="Methe B."/>
            <person name="Sutton G.G."/>
            <person name="Nelson K.E."/>
        </authorList>
    </citation>
    <scope>NUCLEOTIDE SEQUENCE [LARGE SCALE GENOMIC DNA]</scope>
    <source>
        <strain evidence="5 6">F0490</strain>
    </source>
</reference>
<dbReference type="InterPro" id="IPR000524">
    <property type="entry name" value="Tscrpt_reg_HTH_GntR"/>
</dbReference>
<dbReference type="SUPFAM" id="SSF46785">
    <property type="entry name" value="Winged helix' DNA-binding domain"/>
    <property type="match status" value="1"/>
</dbReference>
<comment type="caution">
    <text evidence="5">The sequence shown here is derived from an EMBL/GenBank/DDBJ whole genome shotgun (WGS) entry which is preliminary data.</text>
</comment>
<evidence type="ECO:0000256" key="2">
    <source>
        <dbReference type="ARBA" id="ARBA00023125"/>
    </source>
</evidence>
<dbReference type="InterPro" id="IPR011663">
    <property type="entry name" value="UTRA"/>
</dbReference>
<dbReference type="PROSITE" id="PS50949">
    <property type="entry name" value="HTH_GNTR"/>
    <property type="match status" value="1"/>
</dbReference>
<dbReference type="InterPro" id="IPR050679">
    <property type="entry name" value="Bact_HTH_transcr_reg"/>
</dbReference>
<keyword evidence="1" id="KW-0805">Transcription regulation</keyword>
<dbReference type="GO" id="GO:0045892">
    <property type="term" value="P:negative regulation of DNA-templated transcription"/>
    <property type="evidence" value="ECO:0007669"/>
    <property type="project" value="TreeGrafter"/>
</dbReference>
<dbReference type="Gene3D" id="1.10.10.10">
    <property type="entry name" value="Winged helix-like DNA-binding domain superfamily/Winged helix DNA-binding domain"/>
    <property type="match status" value="1"/>
</dbReference>
<feature type="domain" description="HTH gntR-type" evidence="4">
    <location>
        <begin position="27"/>
        <end position="95"/>
    </location>
</feature>
<evidence type="ECO:0000256" key="3">
    <source>
        <dbReference type="ARBA" id="ARBA00023163"/>
    </source>
</evidence>
<dbReference type="InterPro" id="IPR028978">
    <property type="entry name" value="Chorismate_lyase_/UTRA_dom_sf"/>
</dbReference>
<dbReference type="EMBL" id="AKFS01000100">
    <property type="protein sequence ID" value="EJF47156.1"/>
    <property type="molecule type" value="Genomic_DNA"/>
</dbReference>
<evidence type="ECO:0000256" key="1">
    <source>
        <dbReference type="ARBA" id="ARBA00023015"/>
    </source>
</evidence>
<dbReference type="PATRIC" id="fig|1125717.3.peg.676"/>
<accession>J0XEL9</accession>
<gene>
    <name evidence="5" type="ORF">HMPREF1317_1617</name>
</gene>
<dbReference type="InterPro" id="IPR036390">
    <property type="entry name" value="WH_DNA-bd_sf"/>
</dbReference>
<dbReference type="CDD" id="cd07377">
    <property type="entry name" value="WHTH_GntR"/>
    <property type="match status" value="1"/>
</dbReference>